<dbReference type="PANTHER" id="PTHR36194">
    <property type="entry name" value="S-LAYER-LIKE PROTEIN"/>
    <property type="match status" value="1"/>
</dbReference>
<protein>
    <submittedName>
        <fullName evidence="4">Putative PEGA domain protein</fullName>
    </submittedName>
</protein>
<sequence>MRKKILLGVLVFLVLGGLTFAQAKVSLTIQCNQSGAQIYLNDNLVGYTAPNFSLSIFPGTYTIRVVKDGFPEFRTKVVAAQSPITIVANLGGATPQTPQAPAPGPIQLMPPTPSSPPPKPPTPPSPVWQLSIDANINGARVYINGSYAGTTPFAISLRPGTYSIGVSLGGYEDYTTTLRLNGPYHIYARLSPLQLPVYIDAVNTPGANIYRDSAYIGTTPYRGTWPRGTYVVRITAPGYADYVERVFVDGSTNLQVSLSPLPVEYEIKLPDNFSNSWEKPGKFNEMELFIDGVRLNRLRGTIMPGAHTLTMTYRDLRFENEFTVGPGKPATIELFLGVRVY</sequence>
<reference evidence="4" key="1">
    <citation type="submission" date="2017-02" db="EMBL/GenBank/DDBJ databases">
        <authorList>
            <person name="Regsiter A."/>
            <person name="William W."/>
        </authorList>
    </citation>
    <scope>NUCLEOTIDE SEQUENCE</scope>
    <source>
        <strain evidence="4">BdmA 4</strain>
    </source>
</reference>
<accession>A0A3P3XRB5</accession>
<feature type="chain" id="PRO_5017999925" evidence="2">
    <location>
        <begin position="24"/>
        <end position="341"/>
    </location>
</feature>
<feature type="domain" description="PEGA" evidence="3">
    <location>
        <begin position="129"/>
        <end position="181"/>
    </location>
</feature>
<evidence type="ECO:0000256" key="1">
    <source>
        <dbReference type="SAM" id="MobiDB-lite"/>
    </source>
</evidence>
<proteinExistence type="predicted"/>
<dbReference type="InterPro" id="IPR013229">
    <property type="entry name" value="PEGA"/>
</dbReference>
<organism evidence="4">
    <name type="scientific">uncultured spirochete</name>
    <dbReference type="NCBI Taxonomy" id="156406"/>
    <lineage>
        <taxon>Bacteria</taxon>
        <taxon>Pseudomonadati</taxon>
        <taxon>Spirochaetota</taxon>
        <taxon>Spirochaetia</taxon>
        <taxon>Spirochaetales</taxon>
        <taxon>environmental samples</taxon>
    </lineage>
</organism>
<dbReference type="PANTHER" id="PTHR36194:SF1">
    <property type="entry name" value="S-LAYER-LIKE PROTEIN"/>
    <property type="match status" value="1"/>
</dbReference>
<dbReference type="AlphaFoldDB" id="A0A3P3XRB5"/>
<dbReference type="EMBL" id="FWDO01000005">
    <property type="protein sequence ID" value="SLM18790.1"/>
    <property type="molecule type" value="Genomic_DNA"/>
</dbReference>
<gene>
    <name evidence="4" type="ORF">SPIRO4BDMA_50305</name>
</gene>
<feature type="compositionally biased region" description="Pro residues" evidence="1">
    <location>
        <begin position="98"/>
        <end position="126"/>
    </location>
</feature>
<keyword evidence="2" id="KW-0732">Signal</keyword>
<feature type="domain" description="PEGA" evidence="3">
    <location>
        <begin position="203"/>
        <end position="258"/>
    </location>
</feature>
<evidence type="ECO:0000259" key="3">
    <source>
        <dbReference type="Pfam" id="PF08308"/>
    </source>
</evidence>
<evidence type="ECO:0000313" key="4">
    <source>
        <dbReference type="EMBL" id="SLM18790.1"/>
    </source>
</evidence>
<dbReference type="Pfam" id="PF08308">
    <property type="entry name" value="PEGA"/>
    <property type="match status" value="3"/>
</dbReference>
<feature type="domain" description="PEGA" evidence="3">
    <location>
        <begin position="26"/>
        <end position="77"/>
    </location>
</feature>
<feature type="signal peptide" evidence="2">
    <location>
        <begin position="1"/>
        <end position="23"/>
    </location>
</feature>
<name>A0A3P3XRB5_9SPIR</name>
<evidence type="ECO:0000256" key="2">
    <source>
        <dbReference type="SAM" id="SignalP"/>
    </source>
</evidence>
<feature type="region of interest" description="Disordered" evidence="1">
    <location>
        <begin position="91"/>
        <end position="126"/>
    </location>
</feature>